<dbReference type="SMART" id="SM00388">
    <property type="entry name" value="HisKA"/>
    <property type="match status" value="1"/>
</dbReference>
<proteinExistence type="predicted"/>
<dbReference type="InterPro" id="IPR036097">
    <property type="entry name" value="HisK_dim/P_sf"/>
</dbReference>
<sequence>MKLHRIFNSNQSIRHQAIIFLITSISVMTLIISILTAAGVNQQSRQLMLKNAFQITDGLAKQAVFALLSGANQNAKEAIQQVQGFQSVLATRLRYENQDIFISEGEYPHALDTLEIQVTDTQILKETADFWLIKTPVILTTGVSNNDESEFELESKLTEPQQIIGYAEVIYSKASLSQSQQRVAIIITSIAVISVLVLVTILNFALAKLFAPLEQLAQTMRQAKASKDHLYANVTGAKEIRKMAGYYNSMMKVLEQQESELISHRDQLEHEVKIRTKELEEARDTALIASQHKSEFMANMSHELRTPIQSIIGYGELVTEELELNGDFELIEDMDKIANNSQRLLFMINSLLDLAKIEAGKLEISATEILISELQATIQETIKPLAQKNNNQFEITNSCQLNKIILDKEKLEQVLLNLLSNACKFTNKGKVSLNIHCDKQHIYFDVADTGIGLSPEQQEYIFDEFRQVDSGQARKFSGTGLGLSISKRFVELMQGQLTVSSTLGQGAVFTITLPISS</sequence>
<dbReference type="Pfam" id="PF00512">
    <property type="entry name" value="HisKA"/>
    <property type="match status" value="1"/>
</dbReference>
<keyword evidence="10" id="KW-1185">Reference proteome</keyword>
<dbReference type="SMART" id="SM00387">
    <property type="entry name" value="HATPase_c"/>
    <property type="match status" value="1"/>
</dbReference>
<evidence type="ECO:0000313" key="10">
    <source>
        <dbReference type="Proteomes" id="UP001157186"/>
    </source>
</evidence>
<evidence type="ECO:0000256" key="5">
    <source>
        <dbReference type="ARBA" id="ARBA00022777"/>
    </source>
</evidence>
<dbReference type="Proteomes" id="UP001157186">
    <property type="component" value="Unassembled WGS sequence"/>
</dbReference>
<dbReference type="CDD" id="cd00082">
    <property type="entry name" value="HisKA"/>
    <property type="match status" value="1"/>
</dbReference>
<dbReference type="InterPro" id="IPR003661">
    <property type="entry name" value="HisK_dim/P_dom"/>
</dbReference>
<dbReference type="EC" id="2.7.13.3" evidence="2"/>
<protein>
    <recommendedName>
        <fullName evidence="2">histidine kinase</fullName>
        <ecNumber evidence="2">2.7.13.3</ecNumber>
    </recommendedName>
</protein>
<dbReference type="PANTHER" id="PTHR43047">
    <property type="entry name" value="TWO-COMPONENT HISTIDINE PROTEIN KINASE"/>
    <property type="match status" value="1"/>
</dbReference>
<organism evidence="9 10">
    <name type="scientific">Thalassotalea insulae</name>
    <dbReference type="NCBI Taxonomy" id="2056778"/>
    <lineage>
        <taxon>Bacteria</taxon>
        <taxon>Pseudomonadati</taxon>
        <taxon>Pseudomonadota</taxon>
        <taxon>Gammaproteobacteria</taxon>
        <taxon>Alteromonadales</taxon>
        <taxon>Colwelliaceae</taxon>
        <taxon>Thalassotalea</taxon>
    </lineage>
</organism>
<feature type="transmembrane region" description="Helical" evidence="7">
    <location>
        <begin position="17"/>
        <end position="40"/>
    </location>
</feature>
<dbReference type="InterPro" id="IPR004358">
    <property type="entry name" value="Sig_transdc_His_kin-like_C"/>
</dbReference>
<keyword evidence="3" id="KW-0597">Phosphoprotein</keyword>
<dbReference type="PROSITE" id="PS50109">
    <property type="entry name" value="HIS_KIN"/>
    <property type="match status" value="1"/>
</dbReference>
<keyword evidence="7" id="KW-1133">Transmembrane helix</keyword>
<evidence type="ECO:0000256" key="6">
    <source>
        <dbReference type="SAM" id="Coils"/>
    </source>
</evidence>
<comment type="catalytic activity">
    <reaction evidence="1">
        <text>ATP + protein L-histidine = ADP + protein N-phospho-L-histidine.</text>
        <dbReference type="EC" id="2.7.13.3"/>
    </reaction>
</comment>
<keyword evidence="7" id="KW-0812">Transmembrane</keyword>
<keyword evidence="5" id="KW-0418">Kinase</keyword>
<evidence type="ECO:0000256" key="2">
    <source>
        <dbReference type="ARBA" id="ARBA00012438"/>
    </source>
</evidence>
<keyword evidence="6" id="KW-0175">Coiled coil</keyword>
<evidence type="ECO:0000256" key="4">
    <source>
        <dbReference type="ARBA" id="ARBA00022679"/>
    </source>
</evidence>
<dbReference type="Gene3D" id="3.30.565.10">
    <property type="entry name" value="Histidine kinase-like ATPase, C-terminal domain"/>
    <property type="match status" value="1"/>
</dbReference>
<dbReference type="PRINTS" id="PR00344">
    <property type="entry name" value="BCTRLSENSOR"/>
</dbReference>
<dbReference type="CDD" id="cd16922">
    <property type="entry name" value="HATPase_EvgS-ArcB-TorS-like"/>
    <property type="match status" value="1"/>
</dbReference>
<dbReference type="Gene3D" id="1.10.287.130">
    <property type="match status" value="1"/>
</dbReference>
<dbReference type="SUPFAM" id="SSF55874">
    <property type="entry name" value="ATPase domain of HSP90 chaperone/DNA topoisomerase II/histidine kinase"/>
    <property type="match status" value="1"/>
</dbReference>
<feature type="domain" description="Histidine kinase" evidence="8">
    <location>
        <begin position="299"/>
        <end position="517"/>
    </location>
</feature>
<evidence type="ECO:0000256" key="1">
    <source>
        <dbReference type="ARBA" id="ARBA00000085"/>
    </source>
</evidence>
<feature type="coiled-coil region" evidence="6">
    <location>
        <begin position="213"/>
        <end position="285"/>
    </location>
</feature>
<keyword evidence="4" id="KW-0808">Transferase</keyword>
<dbReference type="Pfam" id="PF02518">
    <property type="entry name" value="HATPase_c"/>
    <property type="match status" value="1"/>
</dbReference>
<evidence type="ECO:0000313" key="9">
    <source>
        <dbReference type="EMBL" id="GLX80308.1"/>
    </source>
</evidence>
<evidence type="ECO:0000256" key="7">
    <source>
        <dbReference type="SAM" id="Phobius"/>
    </source>
</evidence>
<dbReference type="InterPro" id="IPR005467">
    <property type="entry name" value="His_kinase_dom"/>
</dbReference>
<name>A0ABQ6GWM0_9GAMM</name>
<dbReference type="Gene3D" id="6.10.340.10">
    <property type="match status" value="1"/>
</dbReference>
<dbReference type="InterPro" id="IPR036890">
    <property type="entry name" value="HATPase_C_sf"/>
</dbReference>
<feature type="transmembrane region" description="Helical" evidence="7">
    <location>
        <begin position="183"/>
        <end position="206"/>
    </location>
</feature>
<evidence type="ECO:0000259" key="8">
    <source>
        <dbReference type="PROSITE" id="PS50109"/>
    </source>
</evidence>
<dbReference type="InterPro" id="IPR003594">
    <property type="entry name" value="HATPase_dom"/>
</dbReference>
<gene>
    <name evidence="9" type="ORF">tinsulaeT_36480</name>
</gene>
<accession>A0ABQ6GWM0</accession>
<dbReference type="RefSeq" id="WP_284246288.1">
    <property type="nucleotide sequence ID" value="NZ_BSST01000001.1"/>
</dbReference>
<comment type="caution">
    <text evidence="9">The sequence shown here is derived from an EMBL/GenBank/DDBJ whole genome shotgun (WGS) entry which is preliminary data.</text>
</comment>
<evidence type="ECO:0000256" key="3">
    <source>
        <dbReference type="ARBA" id="ARBA00022553"/>
    </source>
</evidence>
<keyword evidence="7" id="KW-0472">Membrane</keyword>
<dbReference type="SUPFAM" id="SSF47384">
    <property type="entry name" value="Homodimeric domain of signal transducing histidine kinase"/>
    <property type="match status" value="1"/>
</dbReference>
<reference evidence="9 10" key="1">
    <citation type="submission" date="2023-03" db="EMBL/GenBank/DDBJ databases">
        <title>Draft genome sequence of Thalassotalea insulae KCTC 62186T.</title>
        <authorList>
            <person name="Sawabe T."/>
        </authorList>
    </citation>
    <scope>NUCLEOTIDE SEQUENCE [LARGE SCALE GENOMIC DNA]</scope>
    <source>
        <strain evidence="9 10">KCTC 62186</strain>
    </source>
</reference>
<dbReference type="EMBL" id="BSST01000001">
    <property type="protein sequence ID" value="GLX80308.1"/>
    <property type="molecule type" value="Genomic_DNA"/>
</dbReference>